<dbReference type="Proteomes" id="UP000503462">
    <property type="component" value="Chromosome 3"/>
</dbReference>
<evidence type="ECO:0000313" key="9">
    <source>
        <dbReference type="EMBL" id="QIW99526.1"/>
    </source>
</evidence>
<dbReference type="GO" id="GO:0005634">
    <property type="term" value="C:nucleus"/>
    <property type="evidence" value="ECO:0007669"/>
    <property type="project" value="UniProtKB-SubCell"/>
</dbReference>
<evidence type="ECO:0000256" key="7">
    <source>
        <dbReference type="SAM" id="MobiDB-lite"/>
    </source>
</evidence>
<accession>A0A6H0XXM7</accession>
<evidence type="ECO:0000256" key="6">
    <source>
        <dbReference type="PROSITE-ProRule" id="PRU00176"/>
    </source>
</evidence>
<evidence type="ECO:0000256" key="3">
    <source>
        <dbReference type="ARBA" id="ARBA00022490"/>
    </source>
</evidence>
<dbReference type="InterPro" id="IPR033744">
    <property type="entry name" value="RRM_RBM8"/>
</dbReference>
<dbReference type="GO" id="GO:0006396">
    <property type="term" value="P:RNA processing"/>
    <property type="evidence" value="ECO:0007669"/>
    <property type="project" value="InterPro"/>
</dbReference>
<evidence type="ECO:0000256" key="4">
    <source>
        <dbReference type="ARBA" id="ARBA00022884"/>
    </source>
</evidence>
<evidence type="ECO:0000256" key="5">
    <source>
        <dbReference type="ARBA" id="ARBA00023242"/>
    </source>
</evidence>
<dbReference type="EMBL" id="CP051141">
    <property type="protein sequence ID" value="QIW99526.1"/>
    <property type="molecule type" value="Genomic_DNA"/>
</dbReference>
<dbReference type="SMART" id="SM00360">
    <property type="entry name" value="RRM"/>
    <property type="match status" value="1"/>
</dbReference>
<feature type="domain" description="RRM" evidence="8">
    <location>
        <begin position="35"/>
        <end position="113"/>
    </location>
</feature>
<dbReference type="InterPro" id="IPR012677">
    <property type="entry name" value="Nucleotide-bd_a/b_plait_sf"/>
</dbReference>
<dbReference type="PANTHER" id="PTHR45894">
    <property type="entry name" value="RNA-BINDING PROTEIN 8A"/>
    <property type="match status" value="1"/>
</dbReference>
<dbReference type="InterPro" id="IPR035979">
    <property type="entry name" value="RBD_domain_sf"/>
</dbReference>
<keyword evidence="4 6" id="KW-0694">RNA-binding</keyword>
<protein>
    <recommendedName>
        <fullName evidence="8">RRM domain-containing protein</fullName>
    </recommendedName>
</protein>
<keyword evidence="3" id="KW-0963">Cytoplasm</keyword>
<evidence type="ECO:0000256" key="2">
    <source>
        <dbReference type="ARBA" id="ARBA00004496"/>
    </source>
</evidence>
<feature type="region of interest" description="Disordered" evidence="7">
    <location>
        <begin position="1"/>
        <end position="22"/>
    </location>
</feature>
<dbReference type="CDD" id="cd12324">
    <property type="entry name" value="RRM_RBM8"/>
    <property type="match status" value="1"/>
</dbReference>
<dbReference type="Gene3D" id="3.30.70.330">
    <property type="match status" value="1"/>
</dbReference>
<keyword evidence="5" id="KW-0539">Nucleus</keyword>
<sequence>MEVDAPASPQAQNNGTDSDTKTADNAVAVRSIEGWIVVVTNIHEEATEEDVTDMFSEFGDIKNIHLNLDRRSGYAKGYALIEYTTLADAKTAVEGANGQQLMEQTVNVDFAFVRPPAKSGAPKGSRKSERRRSVSPGEDRARRREDADE</sequence>
<comment type="subcellular location">
    <subcellularLocation>
        <location evidence="2">Cytoplasm</location>
    </subcellularLocation>
    <subcellularLocation>
        <location evidence="1">Nucleus</location>
    </subcellularLocation>
</comment>
<dbReference type="InterPro" id="IPR008111">
    <property type="entry name" value="RNA-bd_8"/>
</dbReference>
<dbReference type="PROSITE" id="PS50102">
    <property type="entry name" value="RRM"/>
    <property type="match status" value="1"/>
</dbReference>
<proteinExistence type="predicted"/>
<organism evidence="9 10">
    <name type="scientific">Peltaster fructicola</name>
    <dbReference type="NCBI Taxonomy" id="286661"/>
    <lineage>
        <taxon>Eukaryota</taxon>
        <taxon>Fungi</taxon>
        <taxon>Dikarya</taxon>
        <taxon>Ascomycota</taxon>
        <taxon>Pezizomycotina</taxon>
        <taxon>Dothideomycetes</taxon>
        <taxon>Dothideomycetes incertae sedis</taxon>
        <taxon>Peltaster</taxon>
    </lineage>
</organism>
<name>A0A6H0XXM7_9PEZI</name>
<dbReference type="GO" id="GO:0005737">
    <property type="term" value="C:cytoplasm"/>
    <property type="evidence" value="ECO:0007669"/>
    <property type="project" value="UniProtKB-SubCell"/>
</dbReference>
<dbReference type="Pfam" id="PF00076">
    <property type="entry name" value="RRM_1"/>
    <property type="match status" value="1"/>
</dbReference>
<evidence type="ECO:0000256" key="1">
    <source>
        <dbReference type="ARBA" id="ARBA00004123"/>
    </source>
</evidence>
<feature type="compositionally biased region" description="Basic and acidic residues" evidence="7">
    <location>
        <begin position="137"/>
        <end position="149"/>
    </location>
</feature>
<dbReference type="OrthoDB" id="15688at2759"/>
<feature type="region of interest" description="Disordered" evidence="7">
    <location>
        <begin position="114"/>
        <end position="149"/>
    </location>
</feature>
<dbReference type="InterPro" id="IPR000504">
    <property type="entry name" value="RRM_dom"/>
</dbReference>
<dbReference type="SUPFAM" id="SSF54928">
    <property type="entry name" value="RNA-binding domain, RBD"/>
    <property type="match status" value="1"/>
</dbReference>
<dbReference type="PRINTS" id="PR01738">
    <property type="entry name" value="RNABINDINGM8"/>
</dbReference>
<reference evidence="9 10" key="1">
    <citation type="journal article" date="2016" name="Sci. Rep.">
        <title>Peltaster fructicola genome reveals evolution from an invasive phytopathogen to an ectophytic parasite.</title>
        <authorList>
            <person name="Xu C."/>
            <person name="Chen H."/>
            <person name="Gleason M.L."/>
            <person name="Xu J.R."/>
            <person name="Liu H."/>
            <person name="Zhang R."/>
            <person name="Sun G."/>
        </authorList>
    </citation>
    <scope>NUCLEOTIDE SEQUENCE [LARGE SCALE GENOMIC DNA]</scope>
    <source>
        <strain evidence="9 10">LNHT1506</strain>
    </source>
</reference>
<gene>
    <name evidence="9" type="ORF">AMS68_005044</name>
</gene>
<evidence type="ECO:0000259" key="8">
    <source>
        <dbReference type="PROSITE" id="PS50102"/>
    </source>
</evidence>
<dbReference type="GO" id="GO:0003729">
    <property type="term" value="F:mRNA binding"/>
    <property type="evidence" value="ECO:0007669"/>
    <property type="project" value="InterPro"/>
</dbReference>
<keyword evidence="10" id="KW-1185">Reference proteome</keyword>
<evidence type="ECO:0000313" key="10">
    <source>
        <dbReference type="Proteomes" id="UP000503462"/>
    </source>
</evidence>
<dbReference type="AlphaFoldDB" id="A0A6H0XXM7"/>